<evidence type="ECO:0000313" key="2">
    <source>
        <dbReference type="Proteomes" id="UP001438707"/>
    </source>
</evidence>
<dbReference type="GO" id="GO:0003735">
    <property type="term" value="F:structural constituent of ribosome"/>
    <property type="evidence" value="ECO:0007669"/>
    <property type="project" value="InterPro"/>
</dbReference>
<keyword evidence="2" id="KW-1185">Reference proteome</keyword>
<comment type="caution">
    <text evidence="1">The sequence shown here is derived from an EMBL/GenBank/DDBJ whole genome shotgun (WGS) entry which is preliminary data.</text>
</comment>
<dbReference type="InterPro" id="IPR017264">
    <property type="entry name" value="Ribosomal_mS37_fun"/>
</dbReference>
<protein>
    <submittedName>
        <fullName evidence="1">Uncharacterized protein</fullName>
    </submittedName>
</protein>
<dbReference type="EMBL" id="JALJOS010000006">
    <property type="protein sequence ID" value="KAK9837691.1"/>
    <property type="molecule type" value="Genomic_DNA"/>
</dbReference>
<evidence type="ECO:0000313" key="1">
    <source>
        <dbReference type="EMBL" id="KAK9837691.1"/>
    </source>
</evidence>
<dbReference type="InterPro" id="IPR009069">
    <property type="entry name" value="Cys_alpha_HP_mot_SF"/>
</dbReference>
<sequence>MGKQEGRPLKINVKRLRGRDNNCFHELQAFCACLTKSNFEGKHCTQQQLALTACAQAGAGGKDKRYQTINYHLQRLSRKLGR</sequence>
<dbReference type="GO" id="GO:0005739">
    <property type="term" value="C:mitochondrion"/>
    <property type="evidence" value="ECO:0007669"/>
    <property type="project" value="GOC"/>
</dbReference>
<reference evidence="1 2" key="1">
    <citation type="journal article" date="2024" name="Nat. Commun.">
        <title>Phylogenomics reveals the evolutionary origins of lichenization in chlorophyte algae.</title>
        <authorList>
            <person name="Puginier C."/>
            <person name="Libourel C."/>
            <person name="Otte J."/>
            <person name="Skaloud P."/>
            <person name="Haon M."/>
            <person name="Grisel S."/>
            <person name="Petersen M."/>
            <person name="Berrin J.G."/>
            <person name="Delaux P.M."/>
            <person name="Dal Grande F."/>
            <person name="Keller J."/>
        </authorList>
    </citation>
    <scope>NUCLEOTIDE SEQUENCE [LARGE SCALE GENOMIC DNA]</scope>
    <source>
        <strain evidence="1 2">SAG 2145</strain>
    </source>
</reference>
<gene>
    <name evidence="1" type="ORF">WJX74_003106</name>
</gene>
<dbReference type="AlphaFoldDB" id="A0AAW1RVC6"/>
<dbReference type="PANTHER" id="PTHR28066:SF1">
    <property type="entry name" value="SMALL RIBOSOMAL SUBUNIT PROTEIN MS37"/>
    <property type="match status" value="1"/>
</dbReference>
<proteinExistence type="predicted"/>
<dbReference type="GO" id="GO:0032543">
    <property type="term" value="P:mitochondrial translation"/>
    <property type="evidence" value="ECO:0007669"/>
    <property type="project" value="InterPro"/>
</dbReference>
<accession>A0AAW1RVC6</accession>
<organism evidence="1 2">
    <name type="scientific">Apatococcus lobatus</name>
    <dbReference type="NCBI Taxonomy" id="904363"/>
    <lineage>
        <taxon>Eukaryota</taxon>
        <taxon>Viridiplantae</taxon>
        <taxon>Chlorophyta</taxon>
        <taxon>core chlorophytes</taxon>
        <taxon>Trebouxiophyceae</taxon>
        <taxon>Chlorellales</taxon>
        <taxon>Chlorellaceae</taxon>
        <taxon>Apatococcus</taxon>
    </lineage>
</organism>
<name>A0AAW1RVC6_9CHLO</name>
<dbReference type="PANTHER" id="PTHR28066">
    <property type="entry name" value="37S RIBOSOMAL PROTEIN MRP10, MITOCHONDRIAL"/>
    <property type="match status" value="1"/>
</dbReference>
<dbReference type="Proteomes" id="UP001438707">
    <property type="component" value="Unassembled WGS sequence"/>
</dbReference>
<dbReference type="SUPFAM" id="SSF47072">
    <property type="entry name" value="Cysteine alpha-hairpin motif"/>
    <property type="match status" value="1"/>
</dbReference>